<dbReference type="EMBL" id="JARK01001622">
    <property type="protein sequence ID" value="EYB86020.1"/>
    <property type="molecule type" value="Genomic_DNA"/>
</dbReference>
<comment type="caution">
    <text evidence="1">The sequence shown here is derived from an EMBL/GenBank/DDBJ whole genome shotgun (WGS) entry which is preliminary data.</text>
</comment>
<evidence type="ECO:0000313" key="2">
    <source>
        <dbReference type="Proteomes" id="UP000024635"/>
    </source>
</evidence>
<dbReference type="Proteomes" id="UP000024635">
    <property type="component" value="Unassembled WGS sequence"/>
</dbReference>
<proteinExistence type="predicted"/>
<evidence type="ECO:0000313" key="1">
    <source>
        <dbReference type="EMBL" id="EYB86020.1"/>
    </source>
</evidence>
<name>A0A016S5U8_9BILA</name>
<sequence length="106" mass="11543">MCISLESACRVDAESAITSTMKMRWSSAFKGSSHGNFHFCAIFIAIASASLLDGSMETGTALQPNNFSSIARRLLLNREPLQVPQLPSTSYEVHRPVTHVDEVCAV</sequence>
<accession>A0A016S5U8</accession>
<gene>
    <name evidence="1" type="primary">Acey_s0286.g1381</name>
    <name evidence="1" type="ORF">Y032_0286g1381</name>
</gene>
<keyword evidence="2" id="KW-1185">Reference proteome</keyword>
<organism evidence="1 2">
    <name type="scientific">Ancylostoma ceylanicum</name>
    <dbReference type="NCBI Taxonomy" id="53326"/>
    <lineage>
        <taxon>Eukaryota</taxon>
        <taxon>Metazoa</taxon>
        <taxon>Ecdysozoa</taxon>
        <taxon>Nematoda</taxon>
        <taxon>Chromadorea</taxon>
        <taxon>Rhabditida</taxon>
        <taxon>Rhabditina</taxon>
        <taxon>Rhabditomorpha</taxon>
        <taxon>Strongyloidea</taxon>
        <taxon>Ancylostomatidae</taxon>
        <taxon>Ancylostomatinae</taxon>
        <taxon>Ancylostoma</taxon>
    </lineage>
</organism>
<dbReference type="AlphaFoldDB" id="A0A016S5U8"/>
<protein>
    <submittedName>
        <fullName evidence="1">Uncharacterized protein</fullName>
    </submittedName>
</protein>
<reference evidence="2" key="1">
    <citation type="journal article" date="2015" name="Nat. Genet.">
        <title>The genome and transcriptome of the zoonotic hookworm Ancylostoma ceylanicum identify infection-specific gene families.</title>
        <authorList>
            <person name="Schwarz E.M."/>
            <person name="Hu Y."/>
            <person name="Antoshechkin I."/>
            <person name="Miller M.M."/>
            <person name="Sternberg P.W."/>
            <person name="Aroian R.V."/>
        </authorList>
    </citation>
    <scope>NUCLEOTIDE SEQUENCE</scope>
    <source>
        <strain evidence="2">HY135</strain>
    </source>
</reference>